<evidence type="ECO:0000313" key="3">
    <source>
        <dbReference type="EMBL" id="PMD58355.1"/>
    </source>
</evidence>
<keyword evidence="2" id="KW-0472">Membrane</keyword>
<feature type="transmembrane region" description="Helical" evidence="2">
    <location>
        <begin position="439"/>
        <end position="459"/>
    </location>
</feature>
<feature type="transmembrane region" description="Helical" evidence="2">
    <location>
        <begin position="143"/>
        <end position="162"/>
    </location>
</feature>
<accession>A0A2J6T5R5</accession>
<dbReference type="PANTHER" id="PTHR37577">
    <property type="entry name" value="INTEGRAL MEMBRANE PROTEIN"/>
    <property type="match status" value="1"/>
</dbReference>
<reference evidence="3 4" key="1">
    <citation type="submission" date="2016-04" db="EMBL/GenBank/DDBJ databases">
        <title>A degradative enzymes factory behind the ericoid mycorrhizal symbiosis.</title>
        <authorList>
            <consortium name="DOE Joint Genome Institute"/>
            <person name="Martino E."/>
            <person name="Morin E."/>
            <person name="Grelet G."/>
            <person name="Kuo A."/>
            <person name="Kohler A."/>
            <person name="Daghino S."/>
            <person name="Barry K."/>
            <person name="Choi C."/>
            <person name="Cichocki N."/>
            <person name="Clum A."/>
            <person name="Copeland A."/>
            <person name="Hainaut M."/>
            <person name="Haridas S."/>
            <person name="Labutti K."/>
            <person name="Lindquist E."/>
            <person name="Lipzen A."/>
            <person name="Khouja H.-R."/>
            <person name="Murat C."/>
            <person name="Ohm R."/>
            <person name="Olson A."/>
            <person name="Spatafora J."/>
            <person name="Veneault-Fourrey C."/>
            <person name="Henrissat B."/>
            <person name="Grigoriev I."/>
            <person name="Martin F."/>
            <person name="Perotto S."/>
        </authorList>
    </citation>
    <scope>NUCLEOTIDE SEQUENCE [LARGE SCALE GENOMIC DNA]</scope>
    <source>
        <strain evidence="3 4">E</strain>
    </source>
</reference>
<protein>
    <submittedName>
        <fullName evidence="3">Uncharacterized protein</fullName>
    </submittedName>
</protein>
<feature type="compositionally biased region" description="Polar residues" evidence="1">
    <location>
        <begin position="308"/>
        <end position="317"/>
    </location>
</feature>
<feature type="transmembrane region" description="Helical" evidence="2">
    <location>
        <begin position="524"/>
        <end position="544"/>
    </location>
</feature>
<feature type="compositionally biased region" description="Polar residues" evidence="1">
    <location>
        <begin position="332"/>
        <end position="342"/>
    </location>
</feature>
<feature type="transmembrane region" description="Helical" evidence="2">
    <location>
        <begin position="206"/>
        <end position="226"/>
    </location>
</feature>
<feature type="transmembrane region" description="Helical" evidence="2">
    <location>
        <begin position="63"/>
        <end position="80"/>
    </location>
</feature>
<evidence type="ECO:0000256" key="1">
    <source>
        <dbReference type="SAM" id="MobiDB-lite"/>
    </source>
</evidence>
<dbReference type="GeneID" id="36580844"/>
<evidence type="ECO:0000256" key="2">
    <source>
        <dbReference type="SAM" id="Phobius"/>
    </source>
</evidence>
<dbReference type="Proteomes" id="UP000235371">
    <property type="component" value="Unassembled WGS sequence"/>
</dbReference>
<dbReference type="AlphaFoldDB" id="A0A2J6T5R5"/>
<gene>
    <name evidence="3" type="ORF">K444DRAFT_431245</name>
</gene>
<feature type="transmembrane region" description="Helical" evidence="2">
    <location>
        <begin position="36"/>
        <end position="57"/>
    </location>
</feature>
<dbReference type="PANTHER" id="PTHR37577:SF1">
    <property type="entry name" value="INTEGRAL MEMBRANE PROTEIN"/>
    <property type="match status" value="1"/>
</dbReference>
<feature type="transmembrane region" description="Helical" evidence="2">
    <location>
        <begin position="92"/>
        <end position="110"/>
    </location>
</feature>
<feature type="transmembrane region" description="Helical" evidence="2">
    <location>
        <begin position="556"/>
        <end position="574"/>
    </location>
</feature>
<name>A0A2J6T5R5_9HELO</name>
<dbReference type="InParanoid" id="A0A2J6T5R5"/>
<keyword evidence="2" id="KW-0812">Transmembrane</keyword>
<dbReference type="RefSeq" id="XP_024735259.1">
    <property type="nucleotide sequence ID" value="XM_024872764.1"/>
</dbReference>
<dbReference type="InterPro" id="IPR053018">
    <property type="entry name" value="Elsinochrome_Biosynth-Asso"/>
</dbReference>
<keyword evidence="4" id="KW-1185">Reference proteome</keyword>
<keyword evidence="2" id="KW-1133">Transmembrane helix</keyword>
<feature type="transmembrane region" description="Helical" evidence="2">
    <location>
        <begin position="479"/>
        <end position="504"/>
    </location>
</feature>
<feature type="region of interest" description="Disordered" evidence="1">
    <location>
        <begin position="308"/>
        <end position="359"/>
    </location>
</feature>
<organism evidence="3 4">
    <name type="scientific">Hyaloscypha bicolor E</name>
    <dbReference type="NCBI Taxonomy" id="1095630"/>
    <lineage>
        <taxon>Eukaryota</taxon>
        <taxon>Fungi</taxon>
        <taxon>Dikarya</taxon>
        <taxon>Ascomycota</taxon>
        <taxon>Pezizomycotina</taxon>
        <taxon>Leotiomycetes</taxon>
        <taxon>Helotiales</taxon>
        <taxon>Hyaloscyphaceae</taxon>
        <taxon>Hyaloscypha</taxon>
        <taxon>Hyaloscypha bicolor</taxon>
    </lineage>
</organism>
<dbReference type="STRING" id="1095630.A0A2J6T5R5"/>
<feature type="transmembrane region" description="Helical" evidence="2">
    <location>
        <begin position="232"/>
        <end position="251"/>
    </location>
</feature>
<sequence>MLVEFITRITKRPEKTKKIWSNALEKMILMMSDQQMITGIALMVSAITQLRCGISAYHWQITIYLVWFSSFTHLATLTFLRGYLHENSPLRWWRLFFMTALIGLLTAALVPTRRGDWLPDDQTAMSGTPALCMFNYPRSPPESASLITMLFSILVLSISYTTRAIKLFKWSSEASRRIFRTIPGNAFKKHLEVLYTGSQKTKANKWIFYIPYYVILAVFLVIRSWMDFLESMFWEITWLLIALLWGTLRLLSTRNSTIDQDNDILVENSWGFGQCLSTAMVLLLLFSGIETYLETKRLIAQSLLTPPQNVDNSSTGNVDDAENRAVLPPSNGDRNTSASPETSPIERASAETADITDHGIVATETDDQLQRITRSATVLSWEERSMETSSRRHNPVQIVGSLFELERSPNTASTHPETRIEPQLAPHMRDYYDDKWYRGLVYHNFLIITVLSGGILSGASGKTAGFDGLFGNARHVGAMMLHLFNWVLVYAPLSSCFITLPYVLFRDTHRIRLKRIHTFASRVYWYQITALAFAFCLLFAVPSVSWKALLPKNGDALFAFWFYFSIFFGYRCWYKVIYEKLKREART</sequence>
<evidence type="ECO:0000313" key="4">
    <source>
        <dbReference type="Proteomes" id="UP000235371"/>
    </source>
</evidence>
<dbReference type="EMBL" id="KZ613822">
    <property type="protein sequence ID" value="PMD58355.1"/>
    <property type="molecule type" value="Genomic_DNA"/>
</dbReference>
<proteinExistence type="predicted"/>
<dbReference type="OrthoDB" id="5427664at2759"/>